<dbReference type="Proteomes" id="UP000244912">
    <property type="component" value="Unassembled WGS sequence"/>
</dbReference>
<dbReference type="PANTHER" id="PTHR46689">
    <property type="entry name" value="MEMBRANE PROTEIN, PUTATIVE-RELATED"/>
    <property type="match status" value="1"/>
</dbReference>
<evidence type="ECO:0000313" key="3">
    <source>
        <dbReference type="Proteomes" id="UP000244912"/>
    </source>
</evidence>
<dbReference type="CDD" id="cd07389">
    <property type="entry name" value="MPP_PhoD"/>
    <property type="match status" value="1"/>
</dbReference>
<dbReference type="InterPro" id="IPR018946">
    <property type="entry name" value="PhoD-like_MPP"/>
</dbReference>
<dbReference type="InterPro" id="IPR038607">
    <property type="entry name" value="PhoD-like_sf"/>
</dbReference>
<dbReference type="InterPro" id="IPR029052">
    <property type="entry name" value="Metallo-depent_PP-like"/>
</dbReference>
<sequence length="471" mass="52071">MTDEATRTGPMLFLRAAGPEGLRVAATCVRAEGEDPPRFATDRAHEAEAIATRAGGTLWRVEMTLPAPEARYTCDDVEYRVATDVTGDVTLAFASCNGQEEGDLDRPPADRNALWSHLANRLDHEAIPLLLNGGDQIYADEVTQAHPLSQEWPDNVPQSLSGDEWREMKAALDASFFARYTLQWAQEGYSEVVARVPSLCVWDDHDICDGWGSLRRAAQTSDVAKVLFASAREAYLMFQFGCRPDERPEICVGAGRGMSWRVDLPGISLVAPDLRSTRSKSAIMSDEAWGDFAPALDGTEARTFVISSVPALGPRLSLVERAMKLTRRMEDYEDDLRDQWQSFAHRDEWRRFLSHLMAVHDREDSAVTVLSGEIHLAMRGTMQTASGPLHQLVASGISHPAPPEALATGLSLLARLGEAPLRGHPIRLHPLPGKRRAYTAERNYLLLKRRGAAWSATWHLEDSGQTADLPI</sequence>
<keyword evidence="3" id="KW-1185">Reference proteome</keyword>
<proteinExistence type="predicted"/>
<evidence type="ECO:0000259" key="1">
    <source>
        <dbReference type="Pfam" id="PF19050"/>
    </source>
</evidence>
<accession>A0A2R8BT10</accession>
<dbReference type="PANTHER" id="PTHR46689:SF1">
    <property type="entry name" value="PHOD-LIKE PHOSPHATASE DOMAIN-CONTAINING PROTEIN"/>
    <property type="match status" value="1"/>
</dbReference>
<evidence type="ECO:0000313" key="2">
    <source>
        <dbReference type="EMBL" id="SPJ23265.1"/>
    </source>
</evidence>
<organism evidence="2 3">
    <name type="scientific">Palleronia abyssalis</name>
    <dbReference type="NCBI Taxonomy" id="1501240"/>
    <lineage>
        <taxon>Bacteria</taxon>
        <taxon>Pseudomonadati</taxon>
        <taxon>Pseudomonadota</taxon>
        <taxon>Alphaproteobacteria</taxon>
        <taxon>Rhodobacterales</taxon>
        <taxon>Roseobacteraceae</taxon>
        <taxon>Palleronia</taxon>
    </lineage>
</organism>
<dbReference type="RefSeq" id="WP_108893117.1">
    <property type="nucleotide sequence ID" value="NZ_ONZF01000002.1"/>
</dbReference>
<dbReference type="AlphaFoldDB" id="A0A2R8BT10"/>
<feature type="domain" description="PhoD-like phosphatase" evidence="1">
    <location>
        <begin position="130"/>
        <end position="323"/>
    </location>
</feature>
<dbReference type="SUPFAM" id="SSF56300">
    <property type="entry name" value="Metallo-dependent phosphatases"/>
    <property type="match status" value="1"/>
</dbReference>
<reference evidence="2 3" key="1">
    <citation type="submission" date="2018-03" db="EMBL/GenBank/DDBJ databases">
        <authorList>
            <person name="Keele B.F."/>
        </authorList>
    </citation>
    <scope>NUCLEOTIDE SEQUENCE [LARGE SCALE GENOMIC DNA]</scope>
    <source>
        <strain evidence="2 3">CECT 8504</strain>
    </source>
</reference>
<dbReference type="Gene3D" id="3.60.21.70">
    <property type="entry name" value="PhoD-like phosphatase"/>
    <property type="match status" value="1"/>
</dbReference>
<name>A0A2R8BT10_9RHOB</name>
<dbReference type="EMBL" id="ONZF01000002">
    <property type="protein sequence ID" value="SPJ23265.1"/>
    <property type="molecule type" value="Genomic_DNA"/>
</dbReference>
<dbReference type="Pfam" id="PF19050">
    <property type="entry name" value="PhoD_2"/>
    <property type="match status" value="1"/>
</dbReference>
<dbReference type="InterPro" id="IPR043904">
    <property type="entry name" value="PhoD_2-like"/>
</dbReference>
<dbReference type="GO" id="GO:0016020">
    <property type="term" value="C:membrane"/>
    <property type="evidence" value="ECO:0007669"/>
    <property type="project" value="TreeGrafter"/>
</dbReference>
<gene>
    <name evidence="2" type="ORF">PAA8504_01075</name>
</gene>
<dbReference type="OrthoDB" id="327733at2"/>
<protein>
    <recommendedName>
        <fullName evidence="1">PhoD-like phosphatase domain-containing protein</fullName>
    </recommendedName>
</protein>